<feature type="region of interest" description="Disordered" evidence="1">
    <location>
        <begin position="26"/>
        <end position="51"/>
    </location>
</feature>
<evidence type="ECO:0000256" key="1">
    <source>
        <dbReference type="SAM" id="MobiDB-lite"/>
    </source>
</evidence>
<reference evidence="2" key="1">
    <citation type="journal article" date="2014" name="Genome Announc.">
        <title>Draft genome sequence of Rhodosporidium toruloides CECT1137, an oleaginous yeast of biotechnological interest.</title>
        <authorList>
            <person name="Morin N."/>
            <person name="Calcas X."/>
            <person name="Devillers H."/>
            <person name="Durrens P."/>
            <person name="Sherman D.J."/>
            <person name="Nicaud J.-M."/>
            <person name="Neuveglise C."/>
        </authorList>
    </citation>
    <scope>NUCLEOTIDE SEQUENCE</scope>
    <source>
        <strain evidence="2">CECT1137</strain>
    </source>
</reference>
<accession>A0A061BKP6</accession>
<gene>
    <name evidence="2" type="ORF">RHTO0S_18e01882g</name>
</gene>
<sequence length="87" mass="9621">MSFLLDYATSSSLFSPDAAPDVLYSSINHSPADSPQLQLPERIPREPQRREGAALTDAVLAHLDAQDQCRRAMRKLERFAAQSAHNA</sequence>
<organism evidence="2">
    <name type="scientific">Rhodotorula toruloides</name>
    <name type="common">Yeast</name>
    <name type="synonym">Rhodosporidium toruloides</name>
    <dbReference type="NCBI Taxonomy" id="5286"/>
    <lineage>
        <taxon>Eukaryota</taxon>
        <taxon>Fungi</taxon>
        <taxon>Dikarya</taxon>
        <taxon>Basidiomycota</taxon>
        <taxon>Pucciniomycotina</taxon>
        <taxon>Microbotryomycetes</taxon>
        <taxon>Sporidiobolales</taxon>
        <taxon>Sporidiobolaceae</taxon>
        <taxon>Rhodotorula</taxon>
    </lineage>
</organism>
<feature type="compositionally biased region" description="Basic and acidic residues" evidence="1">
    <location>
        <begin position="42"/>
        <end position="51"/>
    </location>
</feature>
<dbReference type="EMBL" id="LK052953">
    <property type="protein sequence ID" value="CDR48521.1"/>
    <property type="molecule type" value="Genomic_DNA"/>
</dbReference>
<proteinExistence type="predicted"/>
<dbReference type="OrthoDB" id="10667244at2759"/>
<evidence type="ECO:0000313" key="2">
    <source>
        <dbReference type="EMBL" id="CDR48521.1"/>
    </source>
</evidence>
<protein>
    <submittedName>
        <fullName evidence="2">RHTO0S18e01882g1_1</fullName>
    </submittedName>
</protein>
<dbReference type="AlphaFoldDB" id="A0A061BKP6"/>
<feature type="compositionally biased region" description="Polar residues" evidence="1">
    <location>
        <begin position="26"/>
        <end position="37"/>
    </location>
</feature>
<name>A0A061BKP6_RHOTO</name>